<keyword evidence="2" id="KW-0479">Metal-binding</keyword>
<evidence type="ECO:0000259" key="7">
    <source>
        <dbReference type="Pfam" id="PF04234"/>
    </source>
</evidence>
<feature type="region of interest" description="Disordered" evidence="5">
    <location>
        <begin position="117"/>
        <end position="151"/>
    </location>
</feature>
<evidence type="ECO:0000256" key="6">
    <source>
        <dbReference type="SAM" id="Phobius"/>
    </source>
</evidence>
<dbReference type="Gene3D" id="2.60.40.1220">
    <property type="match status" value="1"/>
</dbReference>
<organism evidence="8 9">
    <name type="scientific">Cytobacillus oceanisediminis</name>
    <dbReference type="NCBI Taxonomy" id="665099"/>
    <lineage>
        <taxon>Bacteria</taxon>
        <taxon>Bacillati</taxon>
        <taxon>Bacillota</taxon>
        <taxon>Bacilli</taxon>
        <taxon>Bacillales</taxon>
        <taxon>Bacillaceae</taxon>
        <taxon>Cytobacillus</taxon>
    </lineage>
</organism>
<dbReference type="PANTHER" id="PTHR34820">
    <property type="entry name" value="INNER MEMBRANE PROTEIN YEBZ"/>
    <property type="match status" value="1"/>
</dbReference>
<dbReference type="InterPro" id="IPR032694">
    <property type="entry name" value="CopC/D"/>
</dbReference>
<dbReference type="SUPFAM" id="SSF81296">
    <property type="entry name" value="E set domains"/>
    <property type="match status" value="1"/>
</dbReference>
<evidence type="ECO:0000313" key="9">
    <source>
        <dbReference type="Proteomes" id="UP000247150"/>
    </source>
</evidence>
<dbReference type="GO" id="GO:0005886">
    <property type="term" value="C:plasma membrane"/>
    <property type="evidence" value="ECO:0007669"/>
    <property type="project" value="TreeGrafter"/>
</dbReference>
<dbReference type="GO" id="GO:0046688">
    <property type="term" value="P:response to copper ion"/>
    <property type="evidence" value="ECO:0007669"/>
    <property type="project" value="InterPro"/>
</dbReference>
<dbReference type="InterPro" id="IPR007348">
    <property type="entry name" value="CopC_dom"/>
</dbReference>
<dbReference type="InterPro" id="IPR014755">
    <property type="entry name" value="Cu-Rt/internalin_Ig-like"/>
</dbReference>
<dbReference type="Proteomes" id="UP000247150">
    <property type="component" value="Unassembled WGS sequence"/>
</dbReference>
<dbReference type="GO" id="GO:0030313">
    <property type="term" value="C:cell envelope"/>
    <property type="evidence" value="ECO:0007669"/>
    <property type="project" value="UniProtKB-SubCell"/>
</dbReference>
<feature type="compositionally biased region" description="Basic and acidic residues" evidence="5">
    <location>
        <begin position="136"/>
        <end position="151"/>
    </location>
</feature>
<reference evidence="8 9" key="1">
    <citation type="submission" date="2018-05" db="EMBL/GenBank/DDBJ databases">
        <title>Freshwater and sediment microbial communities from various areas in North America, analyzing microbe dynamics in response to fracking.</title>
        <authorList>
            <person name="Lamendella R."/>
        </authorList>
    </citation>
    <scope>NUCLEOTIDE SEQUENCE [LARGE SCALE GENOMIC DNA]</scope>
    <source>
        <strain evidence="8 9">15_TX</strain>
    </source>
</reference>
<proteinExistence type="predicted"/>
<keyword evidence="6" id="KW-0812">Transmembrane</keyword>
<keyword evidence="6" id="KW-0472">Membrane</keyword>
<keyword evidence="3" id="KW-0732">Signal</keyword>
<protein>
    <recommendedName>
        <fullName evidence="7">CopC domain-containing protein</fullName>
    </recommendedName>
</protein>
<dbReference type="GO" id="GO:0042597">
    <property type="term" value="C:periplasmic space"/>
    <property type="evidence" value="ECO:0007669"/>
    <property type="project" value="InterPro"/>
</dbReference>
<keyword evidence="4" id="KW-0186">Copper</keyword>
<comment type="subcellular location">
    <subcellularLocation>
        <location evidence="1">Cell envelope</location>
    </subcellularLocation>
</comment>
<dbReference type="Pfam" id="PF04234">
    <property type="entry name" value="CopC"/>
    <property type="match status" value="1"/>
</dbReference>
<dbReference type="EMBL" id="QGTW01000005">
    <property type="protein sequence ID" value="PWW28885.1"/>
    <property type="molecule type" value="Genomic_DNA"/>
</dbReference>
<dbReference type="AlphaFoldDB" id="A0A2V3A275"/>
<evidence type="ECO:0000256" key="5">
    <source>
        <dbReference type="SAM" id="MobiDB-lite"/>
    </source>
</evidence>
<comment type="caution">
    <text evidence="8">The sequence shown here is derived from an EMBL/GenBank/DDBJ whole genome shotgun (WGS) entry which is preliminary data.</text>
</comment>
<dbReference type="RefSeq" id="WP_258309408.1">
    <property type="nucleotide sequence ID" value="NZ_QGTW01000005.1"/>
</dbReference>
<accession>A0A2V3A275</accession>
<gene>
    <name evidence="8" type="ORF">DFO73_105122</name>
</gene>
<feature type="domain" description="CopC" evidence="7">
    <location>
        <begin position="24"/>
        <end position="115"/>
    </location>
</feature>
<name>A0A2V3A275_9BACI</name>
<dbReference type="InterPro" id="IPR014756">
    <property type="entry name" value="Ig_E-set"/>
</dbReference>
<evidence type="ECO:0000256" key="4">
    <source>
        <dbReference type="ARBA" id="ARBA00023008"/>
    </source>
</evidence>
<keyword evidence="6" id="KW-1133">Transmembrane helix</keyword>
<evidence type="ECO:0000256" key="2">
    <source>
        <dbReference type="ARBA" id="ARBA00022723"/>
    </source>
</evidence>
<dbReference type="GO" id="GO:0005507">
    <property type="term" value="F:copper ion binding"/>
    <property type="evidence" value="ECO:0007669"/>
    <property type="project" value="InterPro"/>
</dbReference>
<feature type="transmembrane region" description="Helical" evidence="6">
    <location>
        <begin position="162"/>
        <end position="181"/>
    </location>
</feature>
<evidence type="ECO:0000256" key="3">
    <source>
        <dbReference type="ARBA" id="ARBA00022729"/>
    </source>
</evidence>
<dbReference type="GO" id="GO:0006825">
    <property type="term" value="P:copper ion transport"/>
    <property type="evidence" value="ECO:0007669"/>
    <property type="project" value="InterPro"/>
</dbReference>
<sequence>MSLNRLFFTFILMFIFFPSLGSAHTGLVSSTPESGQVVPDDLNEIILTFAGEIESLSTMNLVREGQEISFTSIEPKGKQMIGTLPASLENGSYLIQWSIVGEDGHQIKGEVPFTVQSEEKVNQEPGNKTNKSVPSSKEENEKDNAIESDTAKKESSSNALKIVIPVVTVFILGIGLFMLFGRKR</sequence>
<evidence type="ECO:0000256" key="1">
    <source>
        <dbReference type="ARBA" id="ARBA00004196"/>
    </source>
</evidence>
<dbReference type="PANTHER" id="PTHR34820:SF4">
    <property type="entry name" value="INNER MEMBRANE PROTEIN YEBZ"/>
    <property type="match status" value="1"/>
</dbReference>
<evidence type="ECO:0000313" key="8">
    <source>
        <dbReference type="EMBL" id="PWW28885.1"/>
    </source>
</evidence>
<feature type="compositionally biased region" description="Polar residues" evidence="5">
    <location>
        <begin position="124"/>
        <end position="135"/>
    </location>
</feature>